<dbReference type="AlphaFoldDB" id="A0AAD7D5S1"/>
<accession>A0AAD7D5S1</accession>
<feature type="compositionally biased region" description="Basic and acidic residues" evidence="1">
    <location>
        <begin position="181"/>
        <end position="199"/>
    </location>
</feature>
<gene>
    <name evidence="2" type="ORF">B0H17DRAFT_1182224</name>
</gene>
<dbReference type="Proteomes" id="UP001221757">
    <property type="component" value="Unassembled WGS sequence"/>
</dbReference>
<evidence type="ECO:0000256" key="1">
    <source>
        <dbReference type="SAM" id="MobiDB-lite"/>
    </source>
</evidence>
<comment type="caution">
    <text evidence="2">The sequence shown here is derived from an EMBL/GenBank/DDBJ whole genome shotgun (WGS) entry which is preliminary data.</text>
</comment>
<name>A0AAD7D5S1_MYCRO</name>
<evidence type="ECO:0000313" key="2">
    <source>
        <dbReference type="EMBL" id="KAJ7679845.1"/>
    </source>
</evidence>
<feature type="region of interest" description="Disordered" evidence="1">
    <location>
        <begin position="164"/>
        <end position="224"/>
    </location>
</feature>
<dbReference type="EMBL" id="JARKIE010000127">
    <property type="protein sequence ID" value="KAJ7679845.1"/>
    <property type="molecule type" value="Genomic_DNA"/>
</dbReference>
<organism evidence="2 3">
    <name type="scientific">Mycena rosella</name>
    <name type="common">Pink bonnet</name>
    <name type="synonym">Agaricus rosellus</name>
    <dbReference type="NCBI Taxonomy" id="1033263"/>
    <lineage>
        <taxon>Eukaryota</taxon>
        <taxon>Fungi</taxon>
        <taxon>Dikarya</taxon>
        <taxon>Basidiomycota</taxon>
        <taxon>Agaricomycotina</taxon>
        <taxon>Agaricomycetes</taxon>
        <taxon>Agaricomycetidae</taxon>
        <taxon>Agaricales</taxon>
        <taxon>Marasmiineae</taxon>
        <taxon>Mycenaceae</taxon>
        <taxon>Mycena</taxon>
    </lineage>
</organism>
<proteinExistence type="predicted"/>
<sequence>MSVDLALRRRKSWFDSRDQRQGPSSRRVPQFSILLGPPGFMREDLVLLQAGSWSYCSNRMKKEIPGSTSHAACARRLRFVLNASVEEGSNASAVVQSPGRAATGFECVGGRERREREREWRRGMEEGVRSAIAQGEIAGARSRPKANHLAPLVPPVARCLPHRTLTYPHPIPRRRIAPAADKSDTRHAARREAPSDEQNHLVGNTPAEASGGDATHGIGSPGYA</sequence>
<keyword evidence="3" id="KW-1185">Reference proteome</keyword>
<protein>
    <submittedName>
        <fullName evidence="2">Uncharacterized protein</fullName>
    </submittedName>
</protein>
<evidence type="ECO:0000313" key="3">
    <source>
        <dbReference type="Proteomes" id="UP001221757"/>
    </source>
</evidence>
<reference evidence="2" key="1">
    <citation type="submission" date="2023-03" db="EMBL/GenBank/DDBJ databases">
        <title>Massive genome expansion in bonnet fungi (Mycena s.s.) driven by repeated elements and novel gene families across ecological guilds.</title>
        <authorList>
            <consortium name="Lawrence Berkeley National Laboratory"/>
            <person name="Harder C.B."/>
            <person name="Miyauchi S."/>
            <person name="Viragh M."/>
            <person name="Kuo A."/>
            <person name="Thoen E."/>
            <person name="Andreopoulos B."/>
            <person name="Lu D."/>
            <person name="Skrede I."/>
            <person name="Drula E."/>
            <person name="Henrissat B."/>
            <person name="Morin E."/>
            <person name="Kohler A."/>
            <person name="Barry K."/>
            <person name="LaButti K."/>
            <person name="Morin E."/>
            <person name="Salamov A."/>
            <person name="Lipzen A."/>
            <person name="Mereny Z."/>
            <person name="Hegedus B."/>
            <person name="Baldrian P."/>
            <person name="Stursova M."/>
            <person name="Weitz H."/>
            <person name="Taylor A."/>
            <person name="Grigoriev I.V."/>
            <person name="Nagy L.G."/>
            <person name="Martin F."/>
            <person name="Kauserud H."/>
        </authorList>
    </citation>
    <scope>NUCLEOTIDE SEQUENCE</scope>
    <source>
        <strain evidence="2">CBHHK067</strain>
    </source>
</reference>